<evidence type="ECO:0000256" key="4">
    <source>
        <dbReference type="PROSITE-ProRule" id="PRU00024"/>
    </source>
</evidence>
<feature type="domain" description="B box-type" evidence="8">
    <location>
        <begin position="154"/>
        <end position="191"/>
    </location>
</feature>
<dbReference type="CDD" id="cd15541">
    <property type="entry name" value="PHD_TIF1_like"/>
    <property type="match status" value="1"/>
</dbReference>
<evidence type="ECO:0000259" key="6">
    <source>
        <dbReference type="PROSITE" id="PS50016"/>
    </source>
</evidence>
<dbReference type="SUPFAM" id="SSF57845">
    <property type="entry name" value="B-box zinc-binding domain"/>
    <property type="match status" value="1"/>
</dbReference>
<feature type="domain" description="RING-type" evidence="7">
    <location>
        <begin position="32"/>
        <end position="74"/>
    </location>
</feature>
<dbReference type="InterPro" id="IPR011011">
    <property type="entry name" value="Znf_FYVE_PHD"/>
</dbReference>
<dbReference type="Ensembl" id="ENSSFOT00015015143.2">
    <property type="protein sequence ID" value="ENSSFOP00015014965.2"/>
    <property type="gene ID" value="ENSSFOG00015009669.2"/>
</dbReference>
<dbReference type="Pfam" id="PF00643">
    <property type="entry name" value="zf-B_box"/>
    <property type="match status" value="1"/>
</dbReference>
<feature type="region of interest" description="Disordered" evidence="5">
    <location>
        <begin position="589"/>
        <end position="648"/>
    </location>
</feature>
<dbReference type="PANTHER" id="PTHR25462:SF296">
    <property type="entry name" value="MEIOTIC P26, ISOFORM F"/>
    <property type="match status" value="1"/>
</dbReference>
<reference evidence="9" key="3">
    <citation type="submission" date="2025-09" db="UniProtKB">
        <authorList>
            <consortium name="Ensembl"/>
        </authorList>
    </citation>
    <scope>IDENTIFICATION</scope>
</reference>
<dbReference type="SMART" id="SM00502">
    <property type="entry name" value="BBC"/>
    <property type="match status" value="1"/>
</dbReference>
<dbReference type="InterPro" id="IPR000315">
    <property type="entry name" value="Znf_B-box"/>
</dbReference>
<dbReference type="PANTHER" id="PTHR25462">
    <property type="entry name" value="BONUS, ISOFORM C-RELATED"/>
    <property type="match status" value="1"/>
</dbReference>
<proteinExistence type="predicted"/>
<dbReference type="InterPro" id="IPR003649">
    <property type="entry name" value="Bbox_C"/>
</dbReference>
<dbReference type="GO" id="GO:0008270">
    <property type="term" value="F:zinc ion binding"/>
    <property type="evidence" value="ECO:0007669"/>
    <property type="project" value="UniProtKB-KW"/>
</dbReference>
<dbReference type="PROSITE" id="PS50119">
    <property type="entry name" value="ZF_BBOX"/>
    <property type="match status" value="2"/>
</dbReference>
<evidence type="ECO:0000256" key="2">
    <source>
        <dbReference type="ARBA" id="ARBA00022771"/>
    </source>
</evidence>
<gene>
    <name evidence="9" type="primary">LOC108942462</name>
</gene>
<dbReference type="AlphaFoldDB" id="A0A8C9V2D8"/>
<feature type="region of interest" description="Disordered" evidence="5">
    <location>
        <begin position="1"/>
        <end position="29"/>
    </location>
</feature>
<dbReference type="PROSITE" id="PS50089">
    <property type="entry name" value="ZF_RING_2"/>
    <property type="match status" value="1"/>
</dbReference>
<reference evidence="9 10" key="1">
    <citation type="submission" date="2019-04" db="EMBL/GenBank/DDBJ databases">
        <authorList>
            <consortium name="Wellcome Sanger Institute Data Sharing"/>
        </authorList>
    </citation>
    <scope>NUCLEOTIDE SEQUENCE [LARGE SCALE GENOMIC DNA]</scope>
</reference>
<feature type="compositionally biased region" description="Basic and acidic residues" evidence="5">
    <location>
        <begin position="1"/>
        <end position="21"/>
    </location>
</feature>
<feature type="compositionally biased region" description="Basic and acidic residues" evidence="5">
    <location>
        <begin position="594"/>
        <end position="604"/>
    </location>
</feature>
<dbReference type="InterPro" id="IPR017907">
    <property type="entry name" value="Znf_RING_CS"/>
</dbReference>
<evidence type="ECO:0000313" key="10">
    <source>
        <dbReference type="Proteomes" id="UP000694397"/>
    </source>
</evidence>
<name>A0A8C9V2D8_SCLFO</name>
<feature type="region of interest" description="Disordered" evidence="5">
    <location>
        <begin position="361"/>
        <end position="395"/>
    </location>
</feature>
<evidence type="ECO:0000256" key="5">
    <source>
        <dbReference type="SAM" id="MobiDB-lite"/>
    </source>
</evidence>
<evidence type="ECO:0000259" key="8">
    <source>
        <dbReference type="PROSITE" id="PS50119"/>
    </source>
</evidence>
<dbReference type="SMART" id="SM00184">
    <property type="entry name" value="RING"/>
    <property type="match status" value="2"/>
</dbReference>
<accession>A0A8C9V2D8</accession>
<dbReference type="CDD" id="cd19775">
    <property type="entry name" value="Bbox2_TIF1_C-VI"/>
    <property type="match status" value="1"/>
</dbReference>
<evidence type="ECO:0008006" key="11">
    <source>
        <dbReference type="Google" id="ProtNLM"/>
    </source>
</evidence>
<dbReference type="InterPro" id="IPR047153">
    <property type="entry name" value="TRIM45/56/19-like"/>
</dbReference>
<organism evidence="9 10">
    <name type="scientific">Scleropages formosus</name>
    <name type="common">Asian bonytongue</name>
    <name type="synonym">Osteoglossum formosum</name>
    <dbReference type="NCBI Taxonomy" id="113540"/>
    <lineage>
        <taxon>Eukaryota</taxon>
        <taxon>Metazoa</taxon>
        <taxon>Chordata</taxon>
        <taxon>Craniata</taxon>
        <taxon>Vertebrata</taxon>
        <taxon>Euteleostomi</taxon>
        <taxon>Actinopterygii</taxon>
        <taxon>Neopterygii</taxon>
        <taxon>Teleostei</taxon>
        <taxon>Osteoglossocephala</taxon>
        <taxon>Osteoglossomorpha</taxon>
        <taxon>Osteoglossiformes</taxon>
        <taxon>Osteoglossidae</taxon>
        <taxon>Scleropages</taxon>
    </lineage>
</organism>
<feature type="domain" description="PHD-type" evidence="6">
    <location>
        <begin position="939"/>
        <end position="986"/>
    </location>
</feature>
<dbReference type="InterPro" id="IPR013083">
    <property type="entry name" value="Znf_RING/FYVE/PHD"/>
</dbReference>
<dbReference type="Proteomes" id="UP000694397">
    <property type="component" value="Chromosome 23"/>
</dbReference>
<keyword evidence="10" id="KW-1185">Reference proteome</keyword>
<dbReference type="PROSITE" id="PS00518">
    <property type="entry name" value="ZF_RING_1"/>
    <property type="match status" value="1"/>
</dbReference>
<reference evidence="9" key="2">
    <citation type="submission" date="2025-08" db="UniProtKB">
        <authorList>
            <consortium name="Ensembl"/>
        </authorList>
    </citation>
    <scope>IDENTIFICATION</scope>
</reference>
<evidence type="ECO:0000256" key="3">
    <source>
        <dbReference type="ARBA" id="ARBA00022833"/>
    </source>
</evidence>
<sequence>MSAGGREDDKAGDPTKERDGETEPAVHPPGSCAACRAALGSERRPQLLPCLHSLCRACLPRADGAFTAECPACKGIYTHLAVKSNPFIKETPVWSGAQKVSKCGGCCEDTAVIGWCKECGEALCSACVLAHRRVRVTRDHTVLQQPSGPPAPPFCPIHKEEQMKLFCLSCDQLTCRDCQLSDHRNHRFNFIEEAAVDVKMEVRSLMEKVKHQKELVKRSLWDLHGRLLGLAEQETTVKKELRDTVMCIRNALVKQALQLAADVQELCGSERANILVRQGELRRLQERQDHVLGFTELALNADDHTGLLVCKKQIQVQLEGLLFHSTDPPASKLEVKFCCNDHIYSAISNLGKILKKDIPFAHPDPPHAPSTASDCRPPTKSLNSSSAQKAPTSSRNPLAVSSAALGLSCPPPQGLNTYFSSPFPSGPSLVQAPHAVSSYAQIRGSFLISPPSLLEPVHTLYPPVYMQCQSDPSSSSPSLPTSCTSSLSGQNKPFICTTVNAPQAVSVVHCSSSASSVILGKKPPSIPVSVSSWTPSIVVLPSVPVRADQLLIANLAPRSMCTMNTIIQALPAESQKGAPTLDLIHSTESTSDAGVRHSAKEKPPKNPCAVLPVKAPADSPCERVSSAGRLQEPDLVPASKENEPTSTVLETASTVSREGPVIVDLINSQTPGTNPELTHGITAHAAMEASSAVNTNRYTFKDKTGAVAPDMTAPSKDAESSLACATVDMSADDGDRTVVISDITNPDLNAASRMAVAATAEINGFNGKRVVKPEECSIAGLPSSFKEALERCCTSSPPASLVTPSEAQQQDSEIPTSTLGTLNRTCPSPKHMELKDLEDTYHCPIEDDEQCSETVGTEHAQDSRSPVGRQMLPQVSLFRIPISAPALGSLPRFRLFPGTTKNEILLKMIEEEDQPAISPNFTSESSTLKATPHLPKARKAHCTACRLTDGLILCSTCGRSFHRDCHIPPVGSSVSSQWRCTLCWDLSDVGKQCSTVAGGPPNLCPLDQRRCEYVLLVLMCRKCSSVLQKPVQVSSFSSQYVDLILIRGRLLQKLMPPYQTPSEFVSDVWVLLDSLLKKEPSKAEKLQRCFETTVNHVFGRSLYMSLLKHPCRKEREGDGARKTLKRLREFLSKSPQEPAKRICTESQ</sequence>
<protein>
    <recommendedName>
        <fullName evidence="11">Transcription intermediary factor 1-alpha-like</fullName>
    </recommendedName>
</protein>
<evidence type="ECO:0000256" key="1">
    <source>
        <dbReference type="ARBA" id="ARBA00022723"/>
    </source>
</evidence>
<dbReference type="Gene3D" id="3.30.40.10">
    <property type="entry name" value="Zinc/RING finger domain, C3HC4 (zinc finger)"/>
    <property type="match status" value="2"/>
</dbReference>
<dbReference type="InterPro" id="IPR001965">
    <property type="entry name" value="Znf_PHD"/>
</dbReference>
<dbReference type="GO" id="GO:0061630">
    <property type="term" value="F:ubiquitin protein ligase activity"/>
    <property type="evidence" value="ECO:0007669"/>
    <property type="project" value="TreeGrafter"/>
</dbReference>
<dbReference type="GeneTree" id="ENSGT00940000156361"/>
<evidence type="ECO:0000259" key="7">
    <source>
        <dbReference type="PROSITE" id="PS50089"/>
    </source>
</evidence>
<dbReference type="Gene3D" id="3.30.160.60">
    <property type="entry name" value="Classic Zinc Finger"/>
    <property type="match status" value="1"/>
</dbReference>
<feature type="domain" description="B box-type" evidence="8">
    <location>
        <begin position="98"/>
        <end position="145"/>
    </location>
</feature>
<keyword evidence="1" id="KW-0479">Metal-binding</keyword>
<dbReference type="SUPFAM" id="SSF57903">
    <property type="entry name" value="FYVE/PHD zinc finger"/>
    <property type="match status" value="1"/>
</dbReference>
<keyword evidence="2 4" id="KW-0863">Zinc-finger</keyword>
<dbReference type="PROSITE" id="PS01359">
    <property type="entry name" value="ZF_PHD_1"/>
    <property type="match status" value="1"/>
</dbReference>
<dbReference type="InterPro" id="IPR019787">
    <property type="entry name" value="Znf_PHD-finger"/>
</dbReference>
<dbReference type="InterPro" id="IPR001841">
    <property type="entry name" value="Znf_RING"/>
</dbReference>
<evidence type="ECO:0000313" key="9">
    <source>
        <dbReference type="Ensembl" id="ENSSFOP00015014965.2"/>
    </source>
</evidence>
<dbReference type="OrthoDB" id="1870062at2759"/>
<dbReference type="InterPro" id="IPR019786">
    <property type="entry name" value="Zinc_finger_PHD-type_CS"/>
</dbReference>
<keyword evidence="3" id="KW-0862">Zinc</keyword>
<dbReference type="SUPFAM" id="SSF57850">
    <property type="entry name" value="RING/U-box"/>
    <property type="match status" value="1"/>
</dbReference>
<dbReference type="SMART" id="SM00249">
    <property type="entry name" value="PHD"/>
    <property type="match status" value="1"/>
</dbReference>
<dbReference type="PROSITE" id="PS50016">
    <property type="entry name" value="ZF_PHD_2"/>
    <property type="match status" value="1"/>
</dbReference>
<dbReference type="SMART" id="SM00336">
    <property type="entry name" value="BBOX"/>
    <property type="match status" value="2"/>
</dbReference>
<feature type="compositionally biased region" description="Polar residues" evidence="5">
    <location>
        <begin position="380"/>
        <end position="395"/>
    </location>
</feature>